<evidence type="ECO:0000259" key="4">
    <source>
        <dbReference type="Pfam" id="PF14283"/>
    </source>
</evidence>
<feature type="transmembrane region" description="Helical" evidence="2">
    <location>
        <begin position="195"/>
        <end position="216"/>
    </location>
</feature>
<keyword evidence="3" id="KW-0732">Signal</keyword>
<dbReference type="Pfam" id="PF14283">
    <property type="entry name" value="CD1107-like"/>
    <property type="match status" value="1"/>
</dbReference>
<reference evidence="5 6" key="1">
    <citation type="submission" date="2021-10" db="EMBL/GenBank/DDBJ databases">
        <title>Anaerobic single-cell dispensing facilitates the cultivation of human gut bacteria.</title>
        <authorList>
            <person name="Afrizal A."/>
        </authorList>
    </citation>
    <scope>NUCLEOTIDE SEQUENCE [LARGE SCALE GENOMIC DNA]</scope>
    <source>
        <strain evidence="5 6">CLA-AA-H276</strain>
    </source>
</reference>
<feature type="chain" id="PRO_5041974179" evidence="3">
    <location>
        <begin position="37"/>
        <end position="276"/>
    </location>
</feature>
<keyword evidence="2" id="KW-0472">Membrane</keyword>
<keyword evidence="2" id="KW-1133">Transmembrane helix</keyword>
<dbReference type="Proteomes" id="UP001198220">
    <property type="component" value="Unassembled WGS sequence"/>
</dbReference>
<evidence type="ECO:0000313" key="6">
    <source>
        <dbReference type="Proteomes" id="UP001198220"/>
    </source>
</evidence>
<dbReference type="RefSeq" id="WP_308460255.1">
    <property type="nucleotide sequence ID" value="NZ_JAJEPS010000027.1"/>
</dbReference>
<dbReference type="EMBL" id="JAJEPS010000027">
    <property type="protein sequence ID" value="MCC2127673.1"/>
    <property type="molecule type" value="Genomic_DNA"/>
</dbReference>
<accession>A0AAE3ACS9</accession>
<organism evidence="5 6">
    <name type="scientific">Hominiventricola filiformis</name>
    <dbReference type="NCBI Taxonomy" id="2885352"/>
    <lineage>
        <taxon>Bacteria</taxon>
        <taxon>Bacillati</taxon>
        <taxon>Bacillota</taxon>
        <taxon>Clostridia</taxon>
        <taxon>Lachnospirales</taxon>
        <taxon>Lachnospiraceae</taxon>
        <taxon>Hominiventricola</taxon>
    </lineage>
</organism>
<feature type="signal peptide" evidence="3">
    <location>
        <begin position="1"/>
        <end position="36"/>
    </location>
</feature>
<name>A0AAE3ACS9_9FIRM</name>
<gene>
    <name evidence="5" type="ORF">LKD36_16105</name>
</gene>
<keyword evidence="6" id="KW-1185">Reference proteome</keyword>
<evidence type="ECO:0000256" key="1">
    <source>
        <dbReference type="SAM" id="MobiDB-lite"/>
    </source>
</evidence>
<feature type="domain" description="Mobile element protein CD1107-like" evidence="4">
    <location>
        <begin position="82"/>
        <end position="224"/>
    </location>
</feature>
<feature type="compositionally biased region" description="Acidic residues" evidence="1">
    <location>
        <begin position="168"/>
        <end position="177"/>
    </location>
</feature>
<evidence type="ECO:0000256" key="2">
    <source>
        <dbReference type="SAM" id="Phobius"/>
    </source>
</evidence>
<keyword evidence="2" id="KW-0812">Transmembrane</keyword>
<dbReference type="InterPro" id="IPR025376">
    <property type="entry name" value="CD1107-like_dom"/>
</dbReference>
<dbReference type="AlphaFoldDB" id="A0AAE3ACS9"/>
<proteinExistence type="predicted"/>
<evidence type="ECO:0000256" key="3">
    <source>
        <dbReference type="SAM" id="SignalP"/>
    </source>
</evidence>
<protein>
    <submittedName>
        <fullName evidence="5">DUF4366 domain-containing protein</fullName>
    </submittedName>
</protein>
<feature type="compositionally biased region" description="Basic and acidic residues" evidence="1">
    <location>
        <begin position="181"/>
        <end position="192"/>
    </location>
</feature>
<evidence type="ECO:0000313" key="5">
    <source>
        <dbReference type="EMBL" id="MCC2127673.1"/>
    </source>
</evidence>
<sequence length="276" mass="30554">MMKMIKVKKAVAAKITGALLLAATVLAGIMPVPVFAQSKEAVCICEEKCTDESINEECEVCIYDHNFCEGEEAEPVEENYGPLTPDGNMNLVDDYGSLEAGGKQFITVTTKSGNYFYLIIDRDDKGTETVHFLNLVDEADLLALMEDEEAESYKNSQVTADANKEQEETTEETEETTEAPPEEKTEPEEKKGNNVTGIMAVVLIITLAGMGGFVYMKSHKGKKKDQGQDPDIDYFDDDEEDYLADMDIGEETVADQEADRDVAMEDDILMDDSDEE</sequence>
<comment type="caution">
    <text evidence="5">The sequence shown here is derived from an EMBL/GenBank/DDBJ whole genome shotgun (WGS) entry which is preliminary data.</text>
</comment>
<feature type="region of interest" description="Disordered" evidence="1">
    <location>
        <begin position="251"/>
        <end position="276"/>
    </location>
</feature>
<feature type="compositionally biased region" description="Acidic residues" evidence="1">
    <location>
        <begin position="264"/>
        <end position="276"/>
    </location>
</feature>
<feature type="region of interest" description="Disordered" evidence="1">
    <location>
        <begin position="151"/>
        <end position="192"/>
    </location>
</feature>